<comment type="caution">
    <text evidence="2">The sequence shown here is derived from an EMBL/GenBank/DDBJ whole genome shotgun (WGS) entry which is preliminary data.</text>
</comment>
<reference evidence="2 3" key="1">
    <citation type="submission" date="2020-08" db="EMBL/GenBank/DDBJ databases">
        <title>Genome public.</title>
        <authorList>
            <person name="Liu C."/>
            <person name="Sun Q."/>
        </authorList>
    </citation>
    <scope>NUCLEOTIDE SEQUENCE [LARGE SCALE GENOMIC DNA]</scope>
    <source>
        <strain evidence="2 3">NSJ-37</strain>
    </source>
</reference>
<dbReference type="PROSITE" id="PS51257">
    <property type="entry name" value="PROKAR_LIPOPROTEIN"/>
    <property type="match status" value="1"/>
</dbReference>
<evidence type="ECO:0000313" key="2">
    <source>
        <dbReference type="EMBL" id="MBC8563649.1"/>
    </source>
</evidence>
<dbReference type="Proteomes" id="UP000606193">
    <property type="component" value="Unassembled WGS sequence"/>
</dbReference>
<evidence type="ECO:0008006" key="4">
    <source>
        <dbReference type="Google" id="ProtNLM"/>
    </source>
</evidence>
<proteinExistence type="predicted"/>
<accession>A0ABR7N518</accession>
<sequence>MNRKRCYHIIVGVMIMVFLTGCGIAKKSSYKDNDKTNVTKITKEKETLIH</sequence>
<evidence type="ECO:0000313" key="3">
    <source>
        <dbReference type="Proteomes" id="UP000606193"/>
    </source>
</evidence>
<dbReference type="RefSeq" id="WP_249298638.1">
    <property type="nucleotide sequence ID" value="NZ_JACRSX010000035.1"/>
</dbReference>
<keyword evidence="1" id="KW-1133">Transmembrane helix</keyword>
<gene>
    <name evidence="2" type="ORF">H8704_13675</name>
</gene>
<protein>
    <recommendedName>
        <fullName evidence="4">Lipoprotein</fullName>
    </recommendedName>
</protein>
<name>A0ABR7N518_9FIRM</name>
<keyword evidence="1" id="KW-0472">Membrane</keyword>
<dbReference type="EMBL" id="JACRSX010000035">
    <property type="protein sequence ID" value="MBC8563649.1"/>
    <property type="molecule type" value="Genomic_DNA"/>
</dbReference>
<keyword evidence="1" id="KW-0812">Transmembrane</keyword>
<feature type="transmembrane region" description="Helical" evidence="1">
    <location>
        <begin position="6"/>
        <end position="25"/>
    </location>
</feature>
<evidence type="ECO:0000256" key="1">
    <source>
        <dbReference type="SAM" id="Phobius"/>
    </source>
</evidence>
<keyword evidence="3" id="KW-1185">Reference proteome</keyword>
<organism evidence="2 3">
    <name type="scientific">Jutongia huaianensis</name>
    <dbReference type="NCBI Taxonomy" id="2763668"/>
    <lineage>
        <taxon>Bacteria</taxon>
        <taxon>Bacillati</taxon>
        <taxon>Bacillota</taxon>
        <taxon>Clostridia</taxon>
        <taxon>Lachnospirales</taxon>
        <taxon>Lachnospiraceae</taxon>
        <taxon>Jutongia</taxon>
    </lineage>
</organism>